<organism evidence="1">
    <name type="scientific">Arundo donax</name>
    <name type="common">Giant reed</name>
    <name type="synonym">Donax arundinaceus</name>
    <dbReference type="NCBI Taxonomy" id="35708"/>
    <lineage>
        <taxon>Eukaryota</taxon>
        <taxon>Viridiplantae</taxon>
        <taxon>Streptophyta</taxon>
        <taxon>Embryophyta</taxon>
        <taxon>Tracheophyta</taxon>
        <taxon>Spermatophyta</taxon>
        <taxon>Magnoliopsida</taxon>
        <taxon>Liliopsida</taxon>
        <taxon>Poales</taxon>
        <taxon>Poaceae</taxon>
        <taxon>PACMAD clade</taxon>
        <taxon>Arundinoideae</taxon>
        <taxon>Arundineae</taxon>
        <taxon>Arundo</taxon>
    </lineage>
</organism>
<name>A0A0A8YH84_ARUDO</name>
<dbReference type="EMBL" id="GBRH01272101">
    <property type="protein sequence ID" value="JAD25794.1"/>
    <property type="molecule type" value="Transcribed_RNA"/>
</dbReference>
<dbReference type="AlphaFoldDB" id="A0A0A8YH84"/>
<evidence type="ECO:0000313" key="1">
    <source>
        <dbReference type="EMBL" id="JAD25794.1"/>
    </source>
</evidence>
<protein>
    <submittedName>
        <fullName evidence="1">Uncharacterized protein</fullName>
    </submittedName>
</protein>
<reference evidence="1" key="2">
    <citation type="journal article" date="2015" name="Data Brief">
        <title>Shoot transcriptome of the giant reed, Arundo donax.</title>
        <authorList>
            <person name="Barrero R.A."/>
            <person name="Guerrero F.D."/>
            <person name="Moolhuijzen P."/>
            <person name="Goolsby J.A."/>
            <person name="Tidwell J."/>
            <person name="Bellgard S.E."/>
            <person name="Bellgard M.I."/>
        </authorList>
    </citation>
    <scope>NUCLEOTIDE SEQUENCE</scope>
    <source>
        <tissue evidence="1">Shoot tissue taken approximately 20 cm above the soil surface</tissue>
    </source>
</reference>
<accession>A0A0A8YH84</accession>
<sequence>MLKYPHMVQIPCCPRNNINTNN</sequence>
<reference evidence="1" key="1">
    <citation type="submission" date="2014-09" db="EMBL/GenBank/DDBJ databases">
        <authorList>
            <person name="Magalhaes I.L.F."/>
            <person name="Oliveira U."/>
            <person name="Santos F.R."/>
            <person name="Vidigal T.H.D.A."/>
            <person name="Brescovit A.D."/>
            <person name="Santos A.J."/>
        </authorList>
    </citation>
    <scope>NUCLEOTIDE SEQUENCE</scope>
    <source>
        <tissue evidence="1">Shoot tissue taken approximately 20 cm above the soil surface</tissue>
    </source>
</reference>
<proteinExistence type="predicted"/>